<dbReference type="AlphaFoldDB" id="A0AAN7W5D4"/>
<accession>A0AAN7W5D4</accession>
<comment type="caution">
    <text evidence="1">The sequence shown here is derived from an EMBL/GenBank/DDBJ whole genome shotgun (WGS) entry which is preliminary data.</text>
</comment>
<dbReference type="EMBL" id="JAVRQU010000008">
    <property type="protein sequence ID" value="KAK5699506.1"/>
    <property type="molecule type" value="Genomic_DNA"/>
</dbReference>
<sequence>MNAIIRSPELYWNEIIDLTLPDTTQTHLHKGVGAGDGQRVAMNNPSPLFRLPAELRNEIFRMALTSDTPIELRPGNEPALLHTSNQTREETRLVYWAENDFYITIRGGTSTSEPYQDIVDRINALDIHKFRAIPRIIVRYEAFRTRNHDHVPRGAFHQVLRALSAKGATYPQVVIESDIAPRFEPWRIHSPAMQMERNRMAQLSAEEDWRLLCESE</sequence>
<dbReference type="PANTHER" id="PTHR42085:SF1">
    <property type="entry name" value="F-BOX DOMAIN-CONTAINING PROTEIN"/>
    <property type="match status" value="1"/>
</dbReference>
<organism evidence="1 2">
    <name type="scientific">Elasticomyces elasticus</name>
    <dbReference type="NCBI Taxonomy" id="574655"/>
    <lineage>
        <taxon>Eukaryota</taxon>
        <taxon>Fungi</taxon>
        <taxon>Dikarya</taxon>
        <taxon>Ascomycota</taxon>
        <taxon>Pezizomycotina</taxon>
        <taxon>Dothideomycetes</taxon>
        <taxon>Dothideomycetidae</taxon>
        <taxon>Mycosphaerellales</taxon>
        <taxon>Teratosphaeriaceae</taxon>
        <taxon>Elasticomyces</taxon>
    </lineage>
</organism>
<evidence type="ECO:0000313" key="2">
    <source>
        <dbReference type="Proteomes" id="UP001310594"/>
    </source>
</evidence>
<evidence type="ECO:0000313" key="1">
    <source>
        <dbReference type="EMBL" id="KAK5699506.1"/>
    </source>
</evidence>
<proteinExistence type="predicted"/>
<reference evidence="1" key="1">
    <citation type="submission" date="2023-08" db="EMBL/GenBank/DDBJ databases">
        <title>Black Yeasts Isolated from many extreme environments.</title>
        <authorList>
            <person name="Coleine C."/>
            <person name="Stajich J.E."/>
            <person name="Selbmann L."/>
        </authorList>
    </citation>
    <scope>NUCLEOTIDE SEQUENCE</scope>
    <source>
        <strain evidence="1">CCFEE 5810</strain>
    </source>
</reference>
<protein>
    <submittedName>
        <fullName evidence="1">Uncharacterized protein</fullName>
    </submittedName>
</protein>
<gene>
    <name evidence="1" type="ORF">LTR97_005634</name>
</gene>
<name>A0AAN7W5D4_9PEZI</name>
<dbReference type="InterPro" id="IPR038883">
    <property type="entry name" value="AN11006-like"/>
</dbReference>
<dbReference type="PANTHER" id="PTHR42085">
    <property type="entry name" value="F-BOX DOMAIN-CONTAINING PROTEIN"/>
    <property type="match status" value="1"/>
</dbReference>
<dbReference type="Proteomes" id="UP001310594">
    <property type="component" value="Unassembled WGS sequence"/>
</dbReference>